<protein>
    <recommendedName>
        <fullName evidence="4">DUF4829 domain-containing protein</fullName>
    </recommendedName>
</protein>
<evidence type="ECO:0008006" key="4">
    <source>
        <dbReference type="Google" id="ProtNLM"/>
    </source>
</evidence>
<reference evidence="2 3" key="1">
    <citation type="submission" date="2024-05" db="EMBL/GenBank/DDBJ databases">
        <authorList>
            <person name="Haq I."/>
            <person name="Ullah Z."/>
            <person name="Ahmad R."/>
            <person name="Li M."/>
            <person name="Tong Y."/>
        </authorList>
    </citation>
    <scope>NUCLEOTIDE SEQUENCE [LARGE SCALE GENOMIC DNA]</scope>
    <source>
        <strain evidence="2 3">16A2E</strain>
    </source>
</reference>
<proteinExistence type="predicted"/>
<evidence type="ECO:0000313" key="3">
    <source>
        <dbReference type="Proteomes" id="UP001444625"/>
    </source>
</evidence>
<evidence type="ECO:0000256" key="1">
    <source>
        <dbReference type="SAM" id="SignalP"/>
    </source>
</evidence>
<keyword evidence="1" id="KW-0732">Signal</keyword>
<feature type="chain" id="PRO_5045688404" description="DUF4829 domain-containing protein" evidence="1">
    <location>
        <begin position="21"/>
        <end position="156"/>
    </location>
</feature>
<dbReference type="Proteomes" id="UP001444625">
    <property type="component" value="Unassembled WGS sequence"/>
</dbReference>
<gene>
    <name evidence="2" type="ORF">ABC228_07405</name>
</gene>
<feature type="signal peptide" evidence="1">
    <location>
        <begin position="1"/>
        <end position="20"/>
    </location>
</feature>
<keyword evidence="3" id="KW-1185">Reference proteome</keyword>
<evidence type="ECO:0000313" key="2">
    <source>
        <dbReference type="EMBL" id="MEN2767008.1"/>
    </source>
</evidence>
<dbReference type="PROSITE" id="PS51257">
    <property type="entry name" value="PROKAR_LIPOPROTEIN"/>
    <property type="match status" value="1"/>
</dbReference>
<name>A0ABU9XFF5_9BACI</name>
<sequence>MKNRFYSFFVVILFALLLTACSKSNESSFEHPSEEIASTYYSHLQKGDFEQAIRLIDSSYLNYIGYTERDFIHVFQNEQTLNGWAVTKIEIRSSDKITEDINVPPLLQPLLTDHENYLVILDLEIKSQGETIGVVDQVLISTDDNDEWKIFGIVSY</sequence>
<dbReference type="RefSeq" id="WP_345824470.1">
    <property type="nucleotide sequence ID" value="NZ_JBDIML010000002.1"/>
</dbReference>
<dbReference type="EMBL" id="JBDIML010000002">
    <property type="protein sequence ID" value="MEN2767008.1"/>
    <property type="molecule type" value="Genomic_DNA"/>
</dbReference>
<organism evidence="2 3">
    <name type="scientific">Ornithinibacillus xuwenensis</name>
    <dbReference type="NCBI Taxonomy" id="3144668"/>
    <lineage>
        <taxon>Bacteria</taxon>
        <taxon>Bacillati</taxon>
        <taxon>Bacillota</taxon>
        <taxon>Bacilli</taxon>
        <taxon>Bacillales</taxon>
        <taxon>Bacillaceae</taxon>
        <taxon>Ornithinibacillus</taxon>
    </lineage>
</organism>
<accession>A0ABU9XFF5</accession>
<comment type="caution">
    <text evidence="2">The sequence shown here is derived from an EMBL/GenBank/DDBJ whole genome shotgun (WGS) entry which is preliminary data.</text>
</comment>